<dbReference type="Gene3D" id="1.10.357.10">
    <property type="entry name" value="Tetracycline Repressor, domain 2"/>
    <property type="match status" value="1"/>
</dbReference>
<dbReference type="SUPFAM" id="SSF46689">
    <property type="entry name" value="Homeodomain-like"/>
    <property type="match status" value="1"/>
</dbReference>
<dbReference type="Pfam" id="PF00440">
    <property type="entry name" value="TetR_N"/>
    <property type="match status" value="1"/>
</dbReference>
<organism evidence="4 5">
    <name type="scientific">Streptomyces graminearus</name>
    <dbReference type="NCBI Taxonomy" id="284030"/>
    <lineage>
        <taxon>Bacteria</taxon>
        <taxon>Bacillati</taxon>
        <taxon>Actinomycetota</taxon>
        <taxon>Actinomycetes</taxon>
        <taxon>Kitasatosporales</taxon>
        <taxon>Streptomycetaceae</taxon>
        <taxon>Streptomyces</taxon>
    </lineage>
</organism>
<dbReference type="InterPro" id="IPR001647">
    <property type="entry name" value="HTH_TetR"/>
</dbReference>
<reference evidence="4 5" key="1">
    <citation type="journal article" date="2019" name="Int. J. Syst. Evol. Microbiol.">
        <title>The Global Catalogue of Microorganisms (GCM) 10K type strain sequencing project: providing services to taxonomists for standard genome sequencing and annotation.</title>
        <authorList>
            <consortium name="The Broad Institute Genomics Platform"/>
            <consortium name="The Broad Institute Genome Sequencing Center for Infectious Disease"/>
            <person name="Wu L."/>
            <person name="Ma J."/>
        </authorList>
    </citation>
    <scope>NUCLEOTIDE SEQUENCE [LARGE SCALE GENOMIC DNA]</scope>
    <source>
        <strain evidence="4 5">JCM 6923</strain>
    </source>
</reference>
<gene>
    <name evidence="4" type="ORF">GCM10010422_02150</name>
</gene>
<comment type="caution">
    <text evidence="4">The sequence shown here is derived from an EMBL/GenBank/DDBJ whole genome shotgun (WGS) entry which is preliminary data.</text>
</comment>
<evidence type="ECO:0000313" key="5">
    <source>
        <dbReference type="Proteomes" id="UP001501721"/>
    </source>
</evidence>
<name>A0ABN3KP67_9ACTN</name>
<dbReference type="InterPro" id="IPR009057">
    <property type="entry name" value="Homeodomain-like_sf"/>
</dbReference>
<evidence type="ECO:0000256" key="1">
    <source>
        <dbReference type="ARBA" id="ARBA00023125"/>
    </source>
</evidence>
<proteinExistence type="predicted"/>
<dbReference type="Proteomes" id="UP001501721">
    <property type="component" value="Unassembled WGS sequence"/>
</dbReference>
<feature type="region of interest" description="Disordered" evidence="2">
    <location>
        <begin position="1"/>
        <end position="20"/>
    </location>
</feature>
<protein>
    <submittedName>
        <fullName evidence="4">TetR/AcrR family transcriptional regulator</fullName>
    </submittedName>
</protein>
<keyword evidence="1" id="KW-0238">DNA-binding</keyword>
<keyword evidence="5" id="KW-1185">Reference proteome</keyword>
<feature type="domain" description="HTH tetR-type" evidence="3">
    <location>
        <begin position="27"/>
        <end position="68"/>
    </location>
</feature>
<dbReference type="EMBL" id="BAAATL010000001">
    <property type="protein sequence ID" value="GAA2465135.1"/>
    <property type="molecule type" value="Genomic_DNA"/>
</dbReference>
<evidence type="ECO:0000259" key="3">
    <source>
        <dbReference type="Pfam" id="PF00440"/>
    </source>
</evidence>
<dbReference type="RefSeq" id="WP_232984661.1">
    <property type="nucleotide sequence ID" value="NZ_BAAATL010000001.1"/>
</dbReference>
<evidence type="ECO:0000256" key="2">
    <source>
        <dbReference type="SAM" id="MobiDB-lite"/>
    </source>
</evidence>
<sequence length="211" mass="22244">MSPQTSPASGMTGRANQKLRTRRAIVQAAAELSRTGRDVTMTEIAASALVSEATAYRYFPDLVSLLQEAIAGQLPGPGEALTGVEHSTDPVERVAAATEFLLRHVLARQGVVRAMIAGTIARPERSARPGLRFGLIDHALAPQAETIDPAALEQLKRGLAVVVSAEALFNLTDLYGLDPEDAIASVVATATSLTRAALDPVTKDPVTKPSR</sequence>
<evidence type="ECO:0000313" key="4">
    <source>
        <dbReference type="EMBL" id="GAA2465135.1"/>
    </source>
</evidence>
<accession>A0ABN3KP67</accession>